<evidence type="ECO:0000259" key="1">
    <source>
        <dbReference type="Pfam" id="PF00117"/>
    </source>
</evidence>
<evidence type="ECO:0000313" key="3">
    <source>
        <dbReference type="Proteomes" id="UP000309061"/>
    </source>
</evidence>
<dbReference type="PANTHER" id="PTHR42695:SF5">
    <property type="entry name" value="GLUTAMINE AMIDOTRANSFERASE YLR126C-RELATED"/>
    <property type="match status" value="1"/>
</dbReference>
<name>A0A6B8K8D8_9HYPH</name>
<feature type="domain" description="Glutamine amidotransferase" evidence="1">
    <location>
        <begin position="22"/>
        <end position="184"/>
    </location>
</feature>
<accession>A0A6B8K8D8</accession>
<keyword evidence="3" id="KW-1185">Reference proteome</keyword>
<dbReference type="KEGG" id="mhey:H2LOC_000305"/>
<dbReference type="PROSITE" id="PS51273">
    <property type="entry name" value="GATASE_TYPE_1"/>
    <property type="match status" value="1"/>
</dbReference>
<dbReference type="RefSeq" id="WP_136494575.1">
    <property type="nucleotide sequence ID" value="NZ_CP046052.1"/>
</dbReference>
<dbReference type="InterPro" id="IPR017926">
    <property type="entry name" value="GATASE"/>
</dbReference>
<keyword evidence="2" id="KW-0315">Glutamine amidotransferase</keyword>
<dbReference type="Gene3D" id="3.40.50.880">
    <property type="match status" value="1"/>
</dbReference>
<dbReference type="EMBL" id="CP046052">
    <property type="protein sequence ID" value="QGM44266.1"/>
    <property type="molecule type" value="Genomic_DNA"/>
</dbReference>
<dbReference type="Pfam" id="PF00117">
    <property type="entry name" value="GATase"/>
    <property type="match status" value="1"/>
</dbReference>
<dbReference type="PANTHER" id="PTHR42695">
    <property type="entry name" value="GLUTAMINE AMIDOTRANSFERASE YLR126C-RELATED"/>
    <property type="match status" value="1"/>
</dbReference>
<dbReference type="NCBIfam" id="NF005458">
    <property type="entry name" value="PRK07053.1"/>
    <property type="match status" value="1"/>
</dbReference>
<gene>
    <name evidence="2" type="ORF">H2LOC_000305</name>
</gene>
<evidence type="ECO:0000313" key="2">
    <source>
        <dbReference type="EMBL" id="QGM44266.1"/>
    </source>
</evidence>
<sequence length="237" mass="26002">MRKTLAITHVAFEDLGTLGLELERAGAQIEFLDASTSDLRSVDPLDAELMVVLGGPIGVYEAEAYPFIEDEIGLLRTRLAARRPTLGICLGAQLIAAAAGARVFPGACGKELGWAPLTAGRDAERYPAFARLLADAPSFLHWHGDTFEAPEGSMHLAQTSRYPNQAFALEHYALGLQFHPEVTADSLERWYVGHACELANAKIDVVELRRQGRLWAPKLESAARLFWRSWIAQAFSS</sequence>
<dbReference type="Proteomes" id="UP000309061">
    <property type="component" value="Chromosome"/>
</dbReference>
<organism evidence="2 3">
    <name type="scientific">Methylocystis heyeri</name>
    <dbReference type="NCBI Taxonomy" id="391905"/>
    <lineage>
        <taxon>Bacteria</taxon>
        <taxon>Pseudomonadati</taxon>
        <taxon>Pseudomonadota</taxon>
        <taxon>Alphaproteobacteria</taxon>
        <taxon>Hyphomicrobiales</taxon>
        <taxon>Methylocystaceae</taxon>
        <taxon>Methylocystis</taxon>
    </lineage>
</organism>
<protein>
    <submittedName>
        <fullName evidence="2">Glutamine amidotransferase</fullName>
    </submittedName>
</protein>
<dbReference type="SUPFAM" id="SSF52317">
    <property type="entry name" value="Class I glutamine amidotransferase-like"/>
    <property type="match status" value="1"/>
</dbReference>
<dbReference type="AlphaFoldDB" id="A0A6B8K8D8"/>
<dbReference type="InterPro" id="IPR044992">
    <property type="entry name" value="ChyE-like"/>
</dbReference>
<dbReference type="GO" id="GO:0005829">
    <property type="term" value="C:cytosol"/>
    <property type="evidence" value="ECO:0007669"/>
    <property type="project" value="TreeGrafter"/>
</dbReference>
<reference evidence="2 3" key="1">
    <citation type="submission" date="2019-11" db="EMBL/GenBank/DDBJ databases">
        <title>The genome sequence of Methylocystis heyeri.</title>
        <authorList>
            <person name="Oshkin I.Y."/>
            <person name="Miroshnikov K."/>
            <person name="Dedysh S.N."/>
        </authorList>
    </citation>
    <scope>NUCLEOTIDE SEQUENCE [LARGE SCALE GENOMIC DNA]</scope>
    <source>
        <strain evidence="2 3">H2</strain>
    </source>
</reference>
<dbReference type="InterPro" id="IPR029062">
    <property type="entry name" value="Class_I_gatase-like"/>
</dbReference>
<dbReference type="CDD" id="cd01741">
    <property type="entry name" value="GATase1_1"/>
    <property type="match status" value="1"/>
</dbReference>
<dbReference type="OrthoDB" id="9813383at2"/>
<keyword evidence="2" id="KW-0808">Transferase</keyword>
<proteinExistence type="predicted"/>
<dbReference type="GO" id="GO:0016740">
    <property type="term" value="F:transferase activity"/>
    <property type="evidence" value="ECO:0007669"/>
    <property type="project" value="UniProtKB-KW"/>
</dbReference>